<sequence>METMVMTIPSPIHSHRAGPGMSELQVDFELAALLDSLTLQQQRIKTLANEPQAAPTATTVSDVQMNDAGTYQSGTTASSNSSDAPRSATATVAAAPCALLESLTRSYGLDADGLQTTCGEYLELIFIHRELFAARPSAHAGCSAAFSAVARALELRAWRADRDADTEAVAAFRHEAWMVAAYMSSGGPWWRGGEKMAD</sequence>
<accession>A0ACC0U8E6</accession>
<name>A0ACC0U8E6_9AGAM</name>
<evidence type="ECO:0000313" key="2">
    <source>
        <dbReference type="Proteomes" id="UP001207468"/>
    </source>
</evidence>
<keyword evidence="2" id="KW-1185">Reference proteome</keyword>
<proteinExistence type="predicted"/>
<organism evidence="1 2">
    <name type="scientific">Russula earlei</name>
    <dbReference type="NCBI Taxonomy" id="71964"/>
    <lineage>
        <taxon>Eukaryota</taxon>
        <taxon>Fungi</taxon>
        <taxon>Dikarya</taxon>
        <taxon>Basidiomycota</taxon>
        <taxon>Agaricomycotina</taxon>
        <taxon>Agaricomycetes</taxon>
        <taxon>Russulales</taxon>
        <taxon>Russulaceae</taxon>
        <taxon>Russula</taxon>
    </lineage>
</organism>
<comment type="caution">
    <text evidence="1">The sequence shown here is derived from an EMBL/GenBank/DDBJ whole genome shotgun (WGS) entry which is preliminary data.</text>
</comment>
<protein>
    <submittedName>
        <fullName evidence="1">Uncharacterized protein</fullName>
    </submittedName>
</protein>
<evidence type="ECO:0000313" key="1">
    <source>
        <dbReference type="EMBL" id="KAI9507980.1"/>
    </source>
</evidence>
<dbReference type="Proteomes" id="UP001207468">
    <property type="component" value="Unassembled WGS sequence"/>
</dbReference>
<dbReference type="EMBL" id="JAGFNK010000104">
    <property type="protein sequence ID" value="KAI9507980.1"/>
    <property type="molecule type" value="Genomic_DNA"/>
</dbReference>
<reference evidence="1" key="1">
    <citation type="submission" date="2021-03" db="EMBL/GenBank/DDBJ databases">
        <title>Evolutionary priming and transition to the ectomycorrhizal habit in an iconic lineage of mushroom-forming fungi: is preadaptation a requirement?</title>
        <authorList>
            <consortium name="DOE Joint Genome Institute"/>
            <person name="Looney B.P."/>
            <person name="Miyauchi S."/>
            <person name="Morin E."/>
            <person name="Drula E."/>
            <person name="Courty P.E."/>
            <person name="Chicoki N."/>
            <person name="Fauchery L."/>
            <person name="Kohler A."/>
            <person name="Kuo A."/>
            <person name="LaButti K."/>
            <person name="Pangilinan J."/>
            <person name="Lipzen A."/>
            <person name="Riley R."/>
            <person name="Andreopoulos W."/>
            <person name="He G."/>
            <person name="Johnson J."/>
            <person name="Barry K.W."/>
            <person name="Grigoriev I.V."/>
            <person name="Nagy L."/>
            <person name="Hibbett D."/>
            <person name="Henrissat B."/>
            <person name="Matheny P.B."/>
            <person name="Labbe J."/>
            <person name="Martin A.F."/>
        </authorList>
    </citation>
    <scope>NUCLEOTIDE SEQUENCE</scope>
    <source>
        <strain evidence="1">BPL698</strain>
    </source>
</reference>
<gene>
    <name evidence="1" type="ORF">F5148DRAFT_35429</name>
</gene>